<dbReference type="Proteomes" id="UP000005087">
    <property type="component" value="Chromosome"/>
</dbReference>
<accession>I1CZF9</accession>
<dbReference type="AlphaFoldDB" id="I1CZF9"/>
<gene>
    <name evidence="1" type="ORF">SacglDRAFT_01150</name>
</gene>
<protein>
    <submittedName>
        <fullName evidence="1">Uncharacterized protein</fullName>
    </submittedName>
</protein>
<evidence type="ECO:0000313" key="2">
    <source>
        <dbReference type="Proteomes" id="UP000005087"/>
    </source>
</evidence>
<reference evidence="2" key="2">
    <citation type="submission" date="2012-01" db="EMBL/GenBank/DDBJ databases">
        <title>Noncontiguous Finished sequence of chromosome of Saccharomonospora glauca K62.</title>
        <authorList>
            <consortium name="US DOE Joint Genome Institute"/>
            <person name="Lucas S."/>
            <person name="Han J."/>
            <person name="Lapidus A."/>
            <person name="Cheng J.-F."/>
            <person name="Goodwin L."/>
            <person name="Pitluck S."/>
            <person name="Peters L."/>
            <person name="Mikhailova N."/>
            <person name="Held B."/>
            <person name="Detter J.C."/>
            <person name="Han C."/>
            <person name="Tapia R."/>
            <person name="Land M."/>
            <person name="Hauser L."/>
            <person name="Kyrpides N."/>
            <person name="Ivanova N."/>
            <person name="Pagani I."/>
            <person name="Brambilla E.-M."/>
            <person name="Klenk H.-P."/>
            <person name="Woyke T."/>
        </authorList>
    </citation>
    <scope>NUCLEOTIDE SEQUENCE [LARGE SCALE GENOMIC DNA]</scope>
    <source>
        <strain evidence="2">K62</strain>
    </source>
</reference>
<dbReference type="EMBL" id="CM001484">
    <property type="protein sequence ID" value="EIE98083.1"/>
    <property type="molecule type" value="Genomic_DNA"/>
</dbReference>
<dbReference type="RefSeq" id="WP_005462492.1">
    <property type="nucleotide sequence ID" value="NZ_CM001484.1"/>
</dbReference>
<keyword evidence="2" id="KW-1185">Reference proteome</keyword>
<dbReference type="HOGENOM" id="CLU_1905233_0_0_11"/>
<proteinExistence type="predicted"/>
<evidence type="ECO:0000313" key="1">
    <source>
        <dbReference type="EMBL" id="EIE98083.1"/>
    </source>
</evidence>
<name>I1CZF9_9PSEU</name>
<dbReference type="STRING" id="928724.SacglDRAFT_01150"/>
<organism evidence="1 2">
    <name type="scientific">Saccharomonospora glauca K62</name>
    <dbReference type="NCBI Taxonomy" id="928724"/>
    <lineage>
        <taxon>Bacteria</taxon>
        <taxon>Bacillati</taxon>
        <taxon>Actinomycetota</taxon>
        <taxon>Actinomycetes</taxon>
        <taxon>Pseudonocardiales</taxon>
        <taxon>Pseudonocardiaceae</taxon>
        <taxon>Saccharomonospora</taxon>
    </lineage>
</organism>
<reference evidence="1 2" key="1">
    <citation type="submission" date="2011-09" db="EMBL/GenBank/DDBJ databases">
        <authorList>
            <consortium name="US DOE Joint Genome Institute (JGI-PGF)"/>
            <person name="Lucas S."/>
            <person name="Han J."/>
            <person name="Lapidus A."/>
            <person name="Cheng J.-F."/>
            <person name="Goodwin L."/>
            <person name="Pitluck S."/>
            <person name="Peters L."/>
            <person name="Land M.L."/>
            <person name="Hauser L."/>
            <person name="Brambilla E."/>
            <person name="Klenk H.-P."/>
            <person name="Woyke T.J."/>
        </authorList>
    </citation>
    <scope>NUCLEOTIDE SEQUENCE [LARGE SCALE GENOMIC DNA]</scope>
    <source>
        <strain evidence="1 2">K62</strain>
    </source>
</reference>
<sequence>MQEHNLTAAQEHELSIRKQAAAVSRIASLSYGLAENQPDEWTRGQLFTWIGELAKTVDQHASTLHQLADTYELAYTAKEQARWFSKMLDITNQLSVTLLTGDGEGHVPALEAEYVALNAPEVLRTVGFKEDRR</sequence>